<dbReference type="KEGG" id="chg:AXF12_00375"/>
<dbReference type="AlphaFoldDB" id="A0AAX2H1E4"/>
<proteinExistence type="predicted"/>
<reference evidence="1 3" key="1">
    <citation type="submission" date="2016-02" db="EMBL/GenBank/DDBJ databases">
        <authorList>
            <person name="Holder M.E."/>
            <person name="Ajami N.J."/>
            <person name="Petrosino J.F."/>
        </authorList>
    </citation>
    <scope>NUCLEOTIDE SEQUENCE [LARGE SCALE GENOMIC DNA]</scope>
    <source>
        <strain evidence="1 3">CCUG 32990</strain>
    </source>
</reference>
<dbReference type="Pfam" id="PF13644">
    <property type="entry name" value="DKNYY"/>
    <property type="match status" value="1"/>
</dbReference>
<accession>A0AAX2H1E4</accession>
<protein>
    <recommendedName>
        <fullName evidence="5">DKNYY domain protein</fullName>
    </recommendedName>
</protein>
<reference evidence="2 4" key="2">
    <citation type="submission" date="2017-06" db="EMBL/GenBank/DDBJ databases">
        <authorList>
            <consortium name="Pathogen Informatics"/>
        </authorList>
    </citation>
    <scope>NUCLEOTIDE SEQUENCE [LARGE SCALE GENOMIC DNA]</scope>
    <source>
        <strain evidence="2 4">NCTC12947</strain>
    </source>
</reference>
<evidence type="ECO:0000313" key="2">
    <source>
        <dbReference type="EMBL" id="SNV13245.1"/>
    </source>
</evidence>
<dbReference type="EMBL" id="CP014227">
    <property type="protein sequence ID" value="AMD84127.1"/>
    <property type="molecule type" value="Genomic_DNA"/>
</dbReference>
<keyword evidence="3" id="KW-1185">Reference proteome</keyword>
<dbReference type="Proteomes" id="UP000215539">
    <property type="component" value="Chromosome 1"/>
</dbReference>
<evidence type="ECO:0000313" key="4">
    <source>
        <dbReference type="Proteomes" id="UP000215539"/>
    </source>
</evidence>
<evidence type="ECO:0000313" key="3">
    <source>
        <dbReference type="Proteomes" id="UP000065822"/>
    </source>
</evidence>
<organism evidence="2 4">
    <name type="scientific">Capnocytophaga haemolytica</name>
    <dbReference type="NCBI Taxonomy" id="45243"/>
    <lineage>
        <taxon>Bacteria</taxon>
        <taxon>Pseudomonadati</taxon>
        <taxon>Bacteroidota</taxon>
        <taxon>Flavobacteriia</taxon>
        <taxon>Flavobacteriales</taxon>
        <taxon>Flavobacteriaceae</taxon>
        <taxon>Capnocytophaga</taxon>
    </lineage>
</organism>
<gene>
    <name evidence="1" type="ORF">AXF12_00375</name>
    <name evidence="2" type="ORF">SAMEA44541418_01698</name>
</gene>
<evidence type="ECO:0008006" key="5">
    <source>
        <dbReference type="Google" id="ProtNLM"/>
    </source>
</evidence>
<evidence type="ECO:0000313" key="1">
    <source>
        <dbReference type="EMBL" id="AMD84127.1"/>
    </source>
</evidence>
<name>A0AAX2H1E4_9FLAO</name>
<dbReference type="EMBL" id="LT906449">
    <property type="protein sequence ID" value="SNV13245.1"/>
    <property type="molecule type" value="Genomic_DNA"/>
</dbReference>
<dbReference type="Proteomes" id="UP000065822">
    <property type="component" value="Chromosome"/>
</dbReference>
<dbReference type="InterPro" id="IPR027375">
    <property type="entry name" value="DKNYY"/>
</dbReference>
<sequence>MSFGDNYAKDAQRVFYEKYSLPKASPATWDYIHEGFYYTRDGNRIYYMNRLMKGVDVETFELLFDAEEEESGNYYQYARDKNTYYDRGNPITKEAYEKRGELPEGYE</sequence>